<dbReference type="AlphaFoldDB" id="A0A2K8NV37"/>
<dbReference type="Gene3D" id="1.10.4200.10">
    <property type="entry name" value="Triphosphoribosyl-dephospho-CoA protein"/>
    <property type="match status" value="1"/>
</dbReference>
<dbReference type="PANTHER" id="PTHR30201">
    <property type="entry name" value="TRIPHOSPHORIBOSYL-DEPHOSPHO-COA SYNTHASE"/>
    <property type="match status" value="1"/>
</dbReference>
<name>A0A2K8NV37_9MOLU</name>
<evidence type="ECO:0000256" key="4">
    <source>
        <dbReference type="ARBA" id="ARBA00022741"/>
    </source>
</evidence>
<evidence type="ECO:0000256" key="5">
    <source>
        <dbReference type="ARBA" id="ARBA00022840"/>
    </source>
</evidence>
<evidence type="ECO:0000256" key="1">
    <source>
        <dbReference type="ARBA" id="ARBA00001210"/>
    </source>
</evidence>
<dbReference type="GO" id="GO:0051191">
    <property type="term" value="P:prosthetic group biosynthetic process"/>
    <property type="evidence" value="ECO:0007669"/>
    <property type="project" value="TreeGrafter"/>
</dbReference>
<dbReference type="GO" id="GO:0005524">
    <property type="term" value="F:ATP binding"/>
    <property type="evidence" value="ECO:0007669"/>
    <property type="project" value="UniProtKB-KW"/>
</dbReference>
<dbReference type="EMBL" id="CP024964">
    <property type="protein sequence ID" value="ATZ17637.1"/>
    <property type="molecule type" value="Genomic_DNA"/>
</dbReference>
<dbReference type="GO" id="GO:0046917">
    <property type="term" value="F:triphosphoribosyl-dephospho-CoA synthase activity"/>
    <property type="evidence" value="ECO:0007669"/>
    <property type="project" value="UniProtKB-EC"/>
</dbReference>
<reference evidence="6 7" key="1">
    <citation type="submission" date="2017-11" db="EMBL/GenBank/DDBJ databases">
        <title>Genome sequence of Entomoplasma melaleucae M1 (ATCC 49191).</title>
        <authorList>
            <person name="Lo W.-S."/>
            <person name="Gasparich G.E."/>
            <person name="Kuo C.-H."/>
        </authorList>
    </citation>
    <scope>NUCLEOTIDE SEQUENCE [LARGE SCALE GENOMIC DNA]</scope>
    <source>
        <strain evidence="6 7">M1</strain>
    </source>
</reference>
<dbReference type="EC" id="2.4.2.52" evidence="2"/>
<dbReference type="Pfam" id="PF01874">
    <property type="entry name" value="CitG"/>
    <property type="match status" value="1"/>
</dbReference>
<dbReference type="STRING" id="1408435.GCA_000685885_00193"/>
<evidence type="ECO:0000313" key="7">
    <source>
        <dbReference type="Proteomes" id="UP000231896"/>
    </source>
</evidence>
<keyword evidence="4" id="KW-0547">Nucleotide-binding</keyword>
<proteinExistence type="predicted"/>
<dbReference type="InterPro" id="IPR002736">
    <property type="entry name" value="CitG"/>
</dbReference>
<dbReference type="Proteomes" id="UP000231896">
    <property type="component" value="Chromosome"/>
</dbReference>
<sequence>MYNENMNKVINDFLKAIEIEFSFYPSLGLVSKQNSGCHFDMDYKTFQNSLKIFKPFLKTIYKDFNQIKDFYDLKQIGFNFENKMFEETNGVNTHKGLIFHSSIFFYCFLYTQINAGTLQKNIINFCKPLKSIPIKSKSMDLCKEYNLAHPTQIAISGYPVVFKALNYYQSIQHLNLEENLKYFLLLIFLTVNIDDTTMILKIGIQSYNNIKADLNSLAIKIEKNELSFKEIEEINNHFIKERVSPGGAADLFVLVMFLKLINYS</sequence>
<evidence type="ECO:0000313" key="6">
    <source>
        <dbReference type="EMBL" id="ATZ17637.1"/>
    </source>
</evidence>
<gene>
    <name evidence="6" type="primary">citG</name>
    <name evidence="6" type="ORF">EMELA_v1c00450</name>
</gene>
<keyword evidence="5" id="KW-0067">ATP-binding</keyword>
<organism evidence="6 7">
    <name type="scientific">Mesoplasma melaleucae</name>
    <dbReference type="NCBI Taxonomy" id="81459"/>
    <lineage>
        <taxon>Bacteria</taxon>
        <taxon>Bacillati</taxon>
        <taxon>Mycoplasmatota</taxon>
        <taxon>Mollicutes</taxon>
        <taxon>Entomoplasmatales</taxon>
        <taxon>Entomoplasmataceae</taxon>
        <taxon>Mesoplasma</taxon>
    </lineage>
</organism>
<dbReference type="KEGG" id="eml:EMELA_v1c00450"/>
<dbReference type="PANTHER" id="PTHR30201:SF2">
    <property type="entry name" value="2-(5''-TRIPHOSPHORIBOSYL)-3'-DEPHOSPHOCOENZYME-A SYNTHASE"/>
    <property type="match status" value="1"/>
</dbReference>
<protein>
    <recommendedName>
        <fullName evidence="2">triphosphoribosyl-dephospho-CoA synthase</fullName>
        <ecNumber evidence="2">2.4.2.52</ecNumber>
    </recommendedName>
</protein>
<accession>A0A2K8NV37</accession>
<keyword evidence="7" id="KW-1185">Reference proteome</keyword>
<evidence type="ECO:0000256" key="2">
    <source>
        <dbReference type="ARBA" id="ARBA00012074"/>
    </source>
</evidence>
<keyword evidence="3" id="KW-0808">Transferase</keyword>
<comment type="catalytic activity">
    <reaction evidence="1">
        <text>3'-dephospho-CoA + ATP = 2'-(5''-triphospho-alpha-D-ribosyl)-3'-dephospho-CoA + adenine</text>
        <dbReference type="Rhea" id="RHEA:15117"/>
        <dbReference type="ChEBI" id="CHEBI:16708"/>
        <dbReference type="ChEBI" id="CHEBI:30616"/>
        <dbReference type="ChEBI" id="CHEBI:57328"/>
        <dbReference type="ChEBI" id="CHEBI:61378"/>
        <dbReference type="EC" id="2.4.2.52"/>
    </reaction>
</comment>
<evidence type="ECO:0000256" key="3">
    <source>
        <dbReference type="ARBA" id="ARBA00022679"/>
    </source>
</evidence>